<keyword evidence="13" id="KW-1185">Reference proteome</keyword>
<dbReference type="InParanoid" id="A0A0H2RT59"/>
<sequence>MAHDGIAPVGGENSYKHLIDPTKKWYKNGRLIRLNLWIVLLLITSTANGYDGSMMNGLQLLTQWEDAFNHPMGSKLGLLGAIQNIGSLGCLPFSPYACDLLGRKRTIFLGACIIVAGAIVQTASQSVEMFIGARFLVGFGLGFAGAGAPLLVMEIAYPTQRAPLGSVYNALWPGGAFIASWVTFGSFHIPSSWAWRLPSACQAIPAVLQVFLILFGPESPRWLVARGREEEALNTLAYYHADSNTEDPLVQFEYQEICTAIAEEKLQNKTGWLELVKTTGNRKRMRIIIAIAFFSQWSGSGLISYYLNQVFDTIGITDPITQLLINCFLNLWSLLLAVSGGVYCDRVGRRPLFLISTGGMFVFFLLQTVCTSQYALHGNKAAGNAVVAFIYLYSAAYAIAYSPLITSYTIEILPFALRAKGFTLFGFSVSASLVFNQYINPIAFAALKWKYYIVYVVWLAFEFVFIYFFLVETKNRTLEETALIFDGDTSVASIAGKAAAIAHLEGAAVPGSPTSDEKFDEKSGSNSIHHDEFIN</sequence>
<feature type="transmembrane region" description="Helical" evidence="10">
    <location>
        <begin position="388"/>
        <end position="410"/>
    </location>
</feature>
<dbReference type="InterPro" id="IPR005829">
    <property type="entry name" value="Sugar_transporter_CS"/>
</dbReference>
<dbReference type="AlphaFoldDB" id="A0A0H2RT59"/>
<evidence type="ECO:0000256" key="9">
    <source>
        <dbReference type="SAM" id="MobiDB-lite"/>
    </source>
</evidence>
<feature type="transmembrane region" description="Helical" evidence="10">
    <location>
        <begin position="319"/>
        <end position="340"/>
    </location>
</feature>
<accession>A0A0H2RT59</accession>
<keyword evidence="3 8" id="KW-0813">Transport</keyword>
<dbReference type="InterPro" id="IPR036259">
    <property type="entry name" value="MFS_trans_sf"/>
</dbReference>
<dbReference type="SUPFAM" id="SSF103473">
    <property type="entry name" value="MFS general substrate transporter"/>
    <property type="match status" value="1"/>
</dbReference>
<protein>
    <submittedName>
        <fullName evidence="12">Hexose transporter</fullName>
    </submittedName>
</protein>
<feature type="transmembrane region" description="Helical" evidence="10">
    <location>
        <begin position="135"/>
        <end position="157"/>
    </location>
</feature>
<dbReference type="PANTHER" id="PTHR48022">
    <property type="entry name" value="PLASTIDIC GLUCOSE TRANSPORTER 4"/>
    <property type="match status" value="1"/>
</dbReference>
<comment type="similarity">
    <text evidence="2 8">Belongs to the major facilitator superfamily. Sugar transporter (TC 2.A.1.1) family.</text>
</comment>
<gene>
    <name evidence="12" type="ORF">SCHPADRAFT_944800</name>
</gene>
<proteinExistence type="inferred from homology"/>
<evidence type="ECO:0000256" key="7">
    <source>
        <dbReference type="ARBA" id="ARBA00049119"/>
    </source>
</evidence>
<feature type="compositionally biased region" description="Basic and acidic residues" evidence="9">
    <location>
        <begin position="515"/>
        <end position="535"/>
    </location>
</feature>
<evidence type="ECO:0000256" key="10">
    <source>
        <dbReference type="SAM" id="Phobius"/>
    </source>
</evidence>
<dbReference type="STRING" id="27342.A0A0H2RT59"/>
<dbReference type="PANTHER" id="PTHR48022:SF64">
    <property type="entry name" value="MAJOR FACILITATOR SUPERFAMILY (MFS) PROFILE DOMAIN-CONTAINING PROTEIN"/>
    <property type="match status" value="1"/>
</dbReference>
<evidence type="ECO:0000256" key="8">
    <source>
        <dbReference type="RuleBase" id="RU003346"/>
    </source>
</evidence>
<organism evidence="12 13">
    <name type="scientific">Schizopora paradoxa</name>
    <dbReference type="NCBI Taxonomy" id="27342"/>
    <lineage>
        <taxon>Eukaryota</taxon>
        <taxon>Fungi</taxon>
        <taxon>Dikarya</taxon>
        <taxon>Basidiomycota</taxon>
        <taxon>Agaricomycotina</taxon>
        <taxon>Agaricomycetes</taxon>
        <taxon>Hymenochaetales</taxon>
        <taxon>Schizoporaceae</taxon>
        <taxon>Schizopora</taxon>
    </lineage>
</organism>
<dbReference type="PRINTS" id="PR00171">
    <property type="entry name" value="SUGRTRNSPORT"/>
</dbReference>
<feature type="transmembrane region" description="Helical" evidence="10">
    <location>
        <begin position="451"/>
        <end position="470"/>
    </location>
</feature>
<feature type="transmembrane region" description="Helical" evidence="10">
    <location>
        <begin position="169"/>
        <end position="189"/>
    </location>
</feature>
<evidence type="ECO:0000259" key="11">
    <source>
        <dbReference type="PROSITE" id="PS50850"/>
    </source>
</evidence>
<dbReference type="GO" id="GO:0005351">
    <property type="term" value="F:carbohydrate:proton symporter activity"/>
    <property type="evidence" value="ECO:0007669"/>
    <property type="project" value="TreeGrafter"/>
</dbReference>
<comment type="subcellular location">
    <subcellularLocation>
        <location evidence="1">Membrane</location>
        <topology evidence="1">Multi-pass membrane protein</topology>
    </subcellularLocation>
</comment>
<dbReference type="NCBIfam" id="TIGR00879">
    <property type="entry name" value="SP"/>
    <property type="match status" value="1"/>
</dbReference>
<dbReference type="InterPro" id="IPR005828">
    <property type="entry name" value="MFS_sugar_transport-like"/>
</dbReference>
<reference evidence="12 13" key="1">
    <citation type="submission" date="2015-04" db="EMBL/GenBank/DDBJ databases">
        <title>Complete genome sequence of Schizopora paradoxa KUC8140, a cosmopolitan wood degrader in East Asia.</title>
        <authorList>
            <consortium name="DOE Joint Genome Institute"/>
            <person name="Min B."/>
            <person name="Park H."/>
            <person name="Jang Y."/>
            <person name="Kim J.-J."/>
            <person name="Kim K.H."/>
            <person name="Pangilinan J."/>
            <person name="Lipzen A."/>
            <person name="Riley R."/>
            <person name="Grigoriev I.V."/>
            <person name="Spatafora J.W."/>
            <person name="Choi I.-G."/>
        </authorList>
    </citation>
    <scope>NUCLEOTIDE SEQUENCE [LARGE SCALE GENOMIC DNA]</scope>
    <source>
        <strain evidence="12 13">KUC8140</strain>
    </source>
</reference>
<feature type="transmembrane region" description="Helical" evidence="10">
    <location>
        <begin position="287"/>
        <end position="307"/>
    </location>
</feature>
<evidence type="ECO:0000256" key="2">
    <source>
        <dbReference type="ARBA" id="ARBA00010992"/>
    </source>
</evidence>
<dbReference type="InterPro" id="IPR020846">
    <property type="entry name" value="MFS_dom"/>
</dbReference>
<feature type="domain" description="Major facilitator superfamily (MFS) profile" evidence="11">
    <location>
        <begin position="37"/>
        <end position="474"/>
    </location>
</feature>
<feature type="transmembrane region" description="Helical" evidence="10">
    <location>
        <begin position="352"/>
        <end position="376"/>
    </location>
</feature>
<dbReference type="InterPro" id="IPR050360">
    <property type="entry name" value="MFS_Sugar_Transporters"/>
</dbReference>
<evidence type="ECO:0000256" key="5">
    <source>
        <dbReference type="ARBA" id="ARBA00022989"/>
    </source>
</evidence>
<keyword evidence="4 10" id="KW-0812">Transmembrane</keyword>
<evidence type="ECO:0000313" key="12">
    <source>
        <dbReference type="EMBL" id="KLO08006.1"/>
    </source>
</evidence>
<keyword evidence="5 10" id="KW-1133">Transmembrane helix</keyword>
<feature type="region of interest" description="Disordered" evidence="9">
    <location>
        <begin position="508"/>
        <end position="535"/>
    </location>
</feature>
<dbReference type="InterPro" id="IPR003663">
    <property type="entry name" value="Sugar/inositol_transpt"/>
</dbReference>
<evidence type="ECO:0000256" key="4">
    <source>
        <dbReference type="ARBA" id="ARBA00022692"/>
    </source>
</evidence>
<dbReference type="EMBL" id="KQ086110">
    <property type="protein sequence ID" value="KLO08006.1"/>
    <property type="molecule type" value="Genomic_DNA"/>
</dbReference>
<feature type="transmembrane region" description="Helical" evidence="10">
    <location>
        <begin position="422"/>
        <end position="439"/>
    </location>
</feature>
<dbReference type="Proteomes" id="UP000053477">
    <property type="component" value="Unassembled WGS sequence"/>
</dbReference>
<feature type="transmembrane region" description="Helical" evidence="10">
    <location>
        <begin position="195"/>
        <end position="216"/>
    </location>
</feature>
<feature type="transmembrane region" description="Helical" evidence="10">
    <location>
        <begin position="106"/>
        <end position="123"/>
    </location>
</feature>
<dbReference type="PROSITE" id="PS00217">
    <property type="entry name" value="SUGAR_TRANSPORT_2"/>
    <property type="match status" value="1"/>
</dbReference>
<dbReference type="GO" id="GO:0016020">
    <property type="term" value="C:membrane"/>
    <property type="evidence" value="ECO:0007669"/>
    <property type="project" value="UniProtKB-SubCell"/>
</dbReference>
<dbReference type="PROSITE" id="PS50850">
    <property type="entry name" value="MFS"/>
    <property type="match status" value="1"/>
</dbReference>
<dbReference type="Gene3D" id="1.20.1250.20">
    <property type="entry name" value="MFS general substrate transporter like domains"/>
    <property type="match status" value="1"/>
</dbReference>
<feature type="transmembrane region" description="Helical" evidence="10">
    <location>
        <begin position="31"/>
        <end position="50"/>
    </location>
</feature>
<dbReference type="FunFam" id="1.20.1250.20:FF:000117">
    <property type="entry name" value="MFS hexose transporter"/>
    <property type="match status" value="1"/>
</dbReference>
<evidence type="ECO:0000256" key="3">
    <source>
        <dbReference type="ARBA" id="ARBA00022448"/>
    </source>
</evidence>
<name>A0A0H2RT59_9AGAM</name>
<feature type="transmembrane region" description="Helical" evidence="10">
    <location>
        <begin position="76"/>
        <end position="94"/>
    </location>
</feature>
<keyword evidence="6 10" id="KW-0472">Membrane</keyword>
<comment type="catalytic activity">
    <reaction evidence="7">
        <text>myo-inositol(out) + H(+)(out) = myo-inositol(in) + H(+)(in)</text>
        <dbReference type="Rhea" id="RHEA:60364"/>
        <dbReference type="ChEBI" id="CHEBI:15378"/>
        <dbReference type="ChEBI" id="CHEBI:17268"/>
    </reaction>
</comment>
<dbReference type="OrthoDB" id="6133115at2759"/>
<dbReference type="Pfam" id="PF00083">
    <property type="entry name" value="Sugar_tr"/>
    <property type="match status" value="1"/>
</dbReference>
<evidence type="ECO:0000313" key="13">
    <source>
        <dbReference type="Proteomes" id="UP000053477"/>
    </source>
</evidence>
<evidence type="ECO:0000256" key="1">
    <source>
        <dbReference type="ARBA" id="ARBA00004141"/>
    </source>
</evidence>
<evidence type="ECO:0000256" key="6">
    <source>
        <dbReference type="ARBA" id="ARBA00023136"/>
    </source>
</evidence>